<organism evidence="1">
    <name type="scientific">marine metagenome</name>
    <dbReference type="NCBI Taxonomy" id="408172"/>
    <lineage>
        <taxon>unclassified sequences</taxon>
        <taxon>metagenomes</taxon>
        <taxon>ecological metagenomes</taxon>
    </lineage>
</organism>
<protein>
    <submittedName>
        <fullName evidence="1">Uncharacterized protein</fullName>
    </submittedName>
</protein>
<dbReference type="AlphaFoldDB" id="A0A382MIX2"/>
<name>A0A382MIX2_9ZZZZ</name>
<reference evidence="1" key="1">
    <citation type="submission" date="2018-05" db="EMBL/GenBank/DDBJ databases">
        <authorList>
            <person name="Lanie J.A."/>
            <person name="Ng W.-L."/>
            <person name="Kazmierczak K.M."/>
            <person name="Andrzejewski T.M."/>
            <person name="Davidsen T.M."/>
            <person name="Wayne K.J."/>
            <person name="Tettelin H."/>
            <person name="Glass J.I."/>
            <person name="Rusch D."/>
            <person name="Podicherti R."/>
            <person name="Tsui H.-C.T."/>
            <person name="Winkler M.E."/>
        </authorList>
    </citation>
    <scope>NUCLEOTIDE SEQUENCE</scope>
</reference>
<gene>
    <name evidence="1" type="ORF">METZ01_LOCUS301550</name>
</gene>
<proteinExistence type="predicted"/>
<evidence type="ECO:0000313" key="1">
    <source>
        <dbReference type="EMBL" id="SVC48696.1"/>
    </source>
</evidence>
<feature type="non-terminal residue" evidence="1">
    <location>
        <position position="23"/>
    </location>
</feature>
<dbReference type="EMBL" id="UINC01093906">
    <property type="protein sequence ID" value="SVC48696.1"/>
    <property type="molecule type" value="Genomic_DNA"/>
</dbReference>
<sequence length="23" mass="2584">MVMQGQFLNLGLALFTDLTMLAR</sequence>
<accession>A0A382MIX2</accession>